<proteinExistence type="predicted"/>
<sequence length="396" mass="44967">MKVPRLLSIYPESQSIMKSWQDIHAIIFNKLSIVTSLSESIDLSIYYYTVYKTFEHEQDLAHAQRFFVQGLTYIVSSSRPIWDVDSILDLTGIAQLTHWFAKNKQPFIKAEELLAAADSQLLTQAQQLLVDHQATQKRFFFRILRYFQLRLPASGIAATLNRLFEQAQLADDNHKWTLLLPIRSEPKEGLTILGLGDGLAGEALQLIRLYKAGIQQPILLKAIKARILAILATRREVDFSEGIYSMFPDAITSDTDQIRDSQELTWRGGDLGQALLLYEACMLLQDEELAWLAELVGLNTLLRKEEGMTSVHTSAFYTGAAGIAHLYYQLHRISGNPAYEAGHRYWVGKIQRFLPQDIASGLYERQSGLRYDLTSMASTLLAAVTAQPIEREQRLW</sequence>
<comment type="caution">
    <text evidence="1">The sequence shown here is derived from an EMBL/GenBank/DDBJ whole genome shotgun (WGS) entry which is preliminary data.</text>
</comment>
<reference evidence="1 2" key="1">
    <citation type="submission" date="2017-01" db="EMBL/GenBank/DDBJ databases">
        <title>A new Hymenobacter.</title>
        <authorList>
            <person name="Liang Y."/>
            <person name="Feng F."/>
        </authorList>
    </citation>
    <scope>NUCLEOTIDE SEQUENCE [LARGE SCALE GENOMIC DNA]</scope>
    <source>
        <strain evidence="1">MIMBbqt21</strain>
    </source>
</reference>
<dbReference type="SUPFAM" id="SSF158745">
    <property type="entry name" value="LanC-like"/>
    <property type="match status" value="1"/>
</dbReference>
<evidence type="ECO:0000313" key="1">
    <source>
        <dbReference type="EMBL" id="OUJ71067.1"/>
    </source>
</evidence>
<name>A0A243W994_9BACT</name>
<organism evidence="1 2">
    <name type="scientific">Hymenobacter crusticola</name>
    <dbReference type="NCBI Taxonomy" id="1770526"/>
    <lineage>
        <taxon>Bacteria</taxon>
        <taxon>Pseudomonadati</taxon>
        <taxon>Bacteroidota</taxon>
        <taxon>Cytophagia</taxon>
        <taxon>Cytophagales</taxon>
        <taxon>Hymenobacteraceae</taxon>
        <taxon>Hymenobacter</taxon>
    </lineage>
</organism>
<dbReference type="Proteomes" id="UP000194873">
    <property type="component" value="Unassembled WGS sequence"/>
</dbReference>
<dbReference type="Gene3D" id="1.50.10.20">
    <property type="match status" value="1"/>
</dbReference>
<evidence type="ECO:0000313" key="2">
    <source>
        <dbReference type="Proteomes" id="UP000194873"/>
    </source>
</evidence>
<gene>
    <name evidence="1" type="ORF">BXP70_23175</name>
</gene>
<keyword evidence="2" id="KW-1185">Reference proteome</keyword>
<dbReference type="OrthoDB" id="6313827at2"/>
<dbReference type="RefSeq" id="WP_143436644.1">
    <property type="nucleotide sequence ID" value="NZ_MTSE01000019.1"/>
</dbReference>
<protein>
    <submittedName>
        <fullName evidence="1">Uncharacterized protein</fullName>
    </submittedName>
</protein>
<accession>A0A243W994</accession>
<dbReference type="AlphaFoldDB" id="A0A243W994"/>
<dbReference type="EMBL" id="MTSE01000019">
    <property type="protein sequence ID" value="OUJ71067.1"/>
    <property type="molecule type" value="Genomic_DNA"/>
</dbReference>